<protein>
    <submittedName>
        <fullName evidence="1">Uncharacterized protein</fullName>
    </submittedName>
</protein>
<evidence type="ECO:0000313" key="2">
    <source>
        <dbReference type="Proteomes" id="UP000076727"/>
    </source>
</evidence>
<name>A0A165KUX7_9APHY</name>
<proteinExistence type="predicted"/>
<reference evidence="1 2" key="1">
    <citation type="journal article" date="2016" name="Mol. Biol. Evol.">
        <title>Comparative Genomics of Early-Diverging Mushroom-Forming Fungi Provides Insights into the Origins of Lignocellulose Decay Capabilities.</title>
        <authorList>
            <person name="Nagy L.G."/>
            <person name="Riley R."/>
            <person name="Tritt A."/>
            <person name="Adam C."/>
            <person name="Daum C."/>
            <person name="Floudas D."/>
            <person name="Sun H."/>
            <person name="Yadav J.S."/>
            <person name="Pangilinan J."/>
            <person name="Larsson K.H."/>
            <person name="Matsuura K."/>
            <person name="Barry K."/>
            <person name="Labutti K."/>
            <person name="Kuo R."/>
            <person name="Ohm R.A."/>
            <person name="Bhattacharya S.S."/>
            <person name="Shirouzu T."/>
            <person name="Yoshinaga Y."/>
            <person name="Martin F.M."/>
            <person name="Grigoriev I.V."/>
            <person name="Hibbett D.S."/>
        </authorList>
    </citation>
    <scope>NUCLEOTIDE SEQUENCE [LARGE SCALE GENOMIC DNA]</scope>
    <source>
        <strain evidence="1 2">L-15889</strain>
    </source>
</reference>
<accession>A0A165KUX7</accession>
<sequence>MLMSLHVFSHQCIILDQTSTLFAQPLLLTSTWCHASTVKMANSARIADSPMQLTIFRLYTTWHQVLCTLSLSSFF</sequence>
<evidence type="ECO:0000313" key="1">
    <source>
        <dbReference type="EMBL" id="KZT63613.1"/>
    </source>
</evidence>
<dbReference type="Proteomes" id="UP000076727">
    <property type="component" value="Unassembled WGS sequence"/>
</dbReference>
<gene>
    <name evidence="1" type="ORF">DAEQUDRAFT_103935</name>
</gene>
<dbReference type="AlphaFoldDB" id="A0A165KUX7"/>
<keyword evidence="2" id="KW-1185">Reference proteome</keyword>
<organism evidence="1 2">
    <name type="scientific">Daedalea quercina L-15889</name>
    <dbReference type="NCBI Taxonomy" id="1314783"/>
    <lineage>
        <taxon>Eukaryota</taxon>
        <taxon>Fungi</taxon>
        <taxon>Dikarya</taxon>
        <taxon>Basidiomycota</taxon>
        <taxon>Agaricomycotina</taxon>
        <taxon>Agaricomycetes</taxon>
        <taxon>Polyporales</taxon>
        <taxon>Fomitopsis</taxon>
    </lineage>
</organism>
<dbReference type="EMBL" id="KV429169">
    <property type="protein sequence ID" value="KZT63613.1"/>
    <property type="molecule type" value="Genomic_DNA"/>
</dbReference>